<sequence>MHICRIGDTAARADRIGGIADPVQTEPSSTCVSRPMGRLWQWERSGGRRRPP</sequence>
<protein>
    <submittedName>
        <fullName evidence="1">Uncharacterized protein</fullName>
    </submittedName>
</protein>
<evidence type="ECO:0000313" key="2">
    <source>
        <dbReference type="Proteomes" id="UP000031523"/>
    </source>
</evidence>
<reference evidence="1 2" key="1">
    <citation type="submission" date="2015-01" db="EMBL/GenBank/DDBJ databases">
        <title>Enhanced salinomycin production by adjusting the supply of polyketide extender units in Streptomyce albus DSM 41398.</title>
        <authorList>
            <person name="Lu C."/>
        </authorList>
    </citation>
    <scope>NUCLEOTIDE SEQUENCE [LARGE SCALE GENOMIC DNA]</scope>
    <source>
        <strain evidence="2">ATCC 21838 / DSM 41398 / FERM P-419 / JCM 4703 / NBRC 107858</strain>
    </source>
</reference>
<organism evidence="1 2">
    <name type="scientific">Streptomyces albus (strain ATCC 21838 / DSM 41398 / FERM P-419 / JCM 4703 / NBRC 107858)</name>
    <dbReference type="NCBI Taxonomy" id="1081613"/>
    <lineage>
        <taxon>Bacteria</taxon>
        <taxon>Bacillati</taxon>
        <taxon>Actinomycetota</taxon>
        <taxon>Actinomycetes</taxon>
        <taxon>Kitasatosporales</taxon>
        <taxon>Streptomycetaceae</taxon>
        <taxon>Streptomyces</taxon>
    </lineage>
</organism>
<proteinExistence type="predicted"/>
<accession>A0A0B5F8P1</accession>
<dbReference type="KEGG" id="sals:SLNWT_6870"/>
<dbReference type="EMBL" id="CP010519">
    <property type="protein sequence ID" value="AJE87246.1"/>
    <property type="molecule type" value="Genomic_DNA"/>
</dbReference>
<name>A0A0B5F8P1_STRA4</name>
<evidence type="ECO:0000313" key="1">
    <source>
        <dbReference type="EMBL" id="AJE87246.1"/>
    </source>
</evidence>
<dbReference type="Proteomes" id="UP000031523">
    <property type="component" value="Chromosome"/>
</dbReference>
<keyword evidence="2" id="KW-1185">Reference proteome</keyword>
<dbReference type="AlphaFoldDB" id="A0A0B5F8P1"/>
<gene>
    <name evidence="1" type="ORF">SLNWT_6870</name>
</gene>